<dbReference type="AlphaFoldDB" id="A0AAJ6BG24"/>
<dbReference type="Pfam" id="PF16344">
    <property type="entry name" value="FecR_C"/>
    <property type="match status" value="1"/>
</dbReference>
<name>A0AAJ6BG24_9BACT</name>
<organism evidence="4 5">
    <name type="scientific">Candidatus Pseudobacter hemicellulosilyticus</name>
    <dbReference type="NCBI Taxonomy" id="3121375"/>
    <lineage>
        <taxon>Bacteria</taxon>
        <taxon>Pseudomonadati</taxon>
        <taxon>Bacteroidota</taxon>
        <taxon>Chitinophagia</taxon>
        <taxon>Chitinophagales</taxon>
        <taxon>Chitinophagaceae</taxon>
        <taxon>Pseudobacter</taxon>
    </lineage>
</organism>
<protein>
    <submittedName>
        <fullName evidence="4">FecR domain-containing protein</fullName>
    </submittedName>
</protein>
<dbReference type="GO" id="GO:0016989">
    <property type="term" value="F:sigma factor antagonist activity"/>
    <property type="evidence" value="ECO:0007669"/>
    <property type="project" value="TreeGrafter"/>
</dbReference>
<feature type="domain" description="FecR protein" evidence="2">
    <location>
        <begin position="189"/>
        <end position="283"/>
    </location>
</feature>
<sequence length="393" mass="42890">MPVQRLTWLFQQYIAQQSSPAEEAELLTLLSNPVLDEPAKELIGRLIRTLPEEDLTAKPYTAEMLTAIFAAGESGSEADRQSGRQPATLRSLLFRRRWWAAAAVLVLLSIGYLLLPNRPSPVGEIPQASVIEPGREGAVLQLADGSRILLDSAGNGLLATEGGSRVMLDKGQLRYEAAAAPGGTAAFNTMSTPKGRQFRLSLPDGSQVWLNAASSIRYPAAFSGSERLVQVTGEAYFEITPNARHPFKVQGPDGLELKVLGTQFNINTYADEPAATATLLAGSLQVSAGRQSVVLHPGQQAVAAGQLSVTEPVNVQQVAGWRHGFFLFDGANLPLFLRQLSRWYDVDVIYKGKTPEKTFRGKLGRNLEFAEILETLRFFRINYTLQGKTLIIE</sequence>
<dbReference type="Pfam" id="PF04773">
    <property type="entry name" value="FecR"/>
    <property type="match status" value="1"/>
</dbReference>
<evidence type="ECO:0000313" key="5">
    <source>
        <dbReference type="Proteomes" id="UP001220610"/>
    </source>
</evidence>
<dbReference type="InterPro" id="IPR032508">
    <property type="entry name" value="FecR_C"/>
</dbReference>
<proteinExistence type="predicted"/>
<dbReference type="EMBL" id="CP119311">
    <property type="protein sequence ID" value="WEK33636.1"/>
    <property type="molecule type" value="Genomic_DNA"/>
</dbReference>
<evidence type="ECO:0000259" key="2">
    <source>
        <dbReference type="Pfam" id="PF04773"/>
    </source>
</evidence>
<reference evidence="4" key="1">
    <citation type="submission" date="2023-03" db="EMBL/GenBank/DDBJ databases">
        <title>Andean soil-derived lignocellulolytic bacterial consortium as a source of novel taxa and putative plastic-active enzymes.</title>
        <authorList>
            <person name="Diaz-Garcia L."/>
            <person name="Chuvochina M."/>
            <person name="Feuerriegel G."/>
            <person name="Bunk B."/>
            <person name="Sproer C."/>
            <person name="Streit W.R."/>
            <person name="Rodriguez L.M."/>
            <person name="Overmann J."/>
            <person name="Jimenez D.J."/>
        </authorList>
    </citation>
    <scope>NUCLEOTIDE SEQUENCE</scope>
    <source>
        <strain evidence="4">MAG 7</strain>
    </source>
</reference>
<feature type="domain" description="Protein FecR C-terminal" evidence="3">
    <location>
        <begin position="326"/>
        <end position="392"/>
    </location>
</feature>
<dbReference type="InterPro" id="IPR012373">
    <property type="entry name" value="Ferrdict_sens_TM"/>
</dbReference>
<keyword evidence="1" id="KW-0472">Membrane</keyword>
<evidence type="ECO:0000313" key="4">
    <source>
        <dbReference type="EMBL" id="WEK33636.1"/>
    </source>
</evidence>
<gene>
    <name evidence="4" type="ORF">P0Y53_14180</name>
</gene>
<dbReference type="InterPro" id="IPR006860">
    <property type="entry name" value="FecR"/>
</dbReference>
<evidence type="ECO:0000256" key="1">
    <source>
        <dbReference type="SAM" id="Phobius"/>
    </source>
</evidence>
<accession>A0AAJ6BG24</accession>
<keyword evidence="1" id="KW-1133">Transmembrane helix</keyword>
<evidence type="ECO:0000259" key="3">
    <source>
        <dbReference type="Pfam" id="PF16344"/>
    </source>
</evidence>
<dbReference type="PANTHER" id="PTHR30273">
    <property type="entry name" value="PERIPLASMIC SIGNAL SENSOR AND SIGMA FACTOR ACTIVATOR FECR-RELATED"/>
    <property type="match status" value="1"/>
</dbReference>
<dbReference type="Gene3D" id="3.55.50.30">
    <property type="match status" value="1"/>
</dbReference>
<dbReference type="Gene3D" id="2.60.120.1440">
    <property type="match status" value="1"/>
</dbReference>
<dbReference type="Proteomes" id="UP001220610">
    <property type="component" value="Chromosome"/>
</dbReference>
<keyword evidence="1" id="KW-0812">Transmembrane</keyword>
<feature type="transmembrane region" description="Helical" evidence="1">
    <location>
        <begin position="98"/>
        <end position="115"/>
    </location>
</feature>
<dbReference type="PANTHER" id="PTHR30273:SF2">
    <property type="entry name" value="PROTEIN FECR"/>
    <property type="match status" value="1"/>
</dbReference>